<reference evidence="4" key="1">
    <citation type="journal article" date="2014" name="Proc. Natl. Acad. Sci. U.S.A.">
        <title>Extensive sampling of basidiomycete genomes demonstrates inadequacy of the white-rot/brown-rot paradigm for wood decay fungi.</title>
        <authorList>
            <person name="Riley R."/>
            <person name="Salamov A.A."/>
            <person name="Brown D.W."/>
            <person name="Nagy L.G."/>
            <person name="Floudas D."/>
            <person name="Held B.W."/>
            <person name="Levasseur A."/>
            <person name="Lombard V."/>
            <person name="Morin E."/>
            <person name="Otillar R."/>
            <person name="Lindquist E.A."/>
            <person name="Sun H."/>
            <person name="LaButti K.M."/>
            <person name="Schmutz J."/>
            <person name="Jabbour D."/>
            <person name="Luo H."/>
            <person name="Baker S.E."/>
            <person name="Pisabarro A.G."/>
            <person name="Walton J.D."/>
            <person name="Blanchette R.A."/>
            <person name="Henrissat B."/>
            <person name="Martin F."/>
            <person name="Cullen D."/>
            <person name="Hibbett D.S."/>
            <person name="Grigoriev I.V."/>
        </authorList>
    </citation>
    <scope>NUCLEOTIDE SEQUENCE [LARGE SCALE GENOMIC DNA]</scope>
    <source>
        <strain evidence="4">MUCL 33604</strain>
    </source>
</reference>
<dbReference type="SMART" id="SM00360">
    <property type="entry name" value="RRM"/>
    <property type="match status" value="1"/>
</dbReference>
<dbReference type="GO" id="GO:0003723">
    <property type="term" value="F:RNA binding"/>
    <property type="evidence" value="ECO:0007669"/>
    <property type="project" value="UniProtKB-UniRule"/>
</dbReference>
<dbReference type="InterPro" id="IPR035979">
    <property type="entry name" value="RBD_domain_sf"/>
</dbReference>
<dbReference type="Gene3D" id="3.30.70.330">
    <property type="match status" value="1"/>
</dbReference>
<dbReference type="SUPFAM" id="SSF54928">
    <property type="entry name" value="RNA-binding domain, RBD"/>
    <property type="match status" value="1"/>
</dbReference>
<dbReference type="InterPro" id="IPR012677">
    <property type="entry name" value="Nucleotide-bd_a/b_plait_sf"/>
</dbReference>
<keyword evidence="4" id="KW-1185">Reference proteome</keyword>
<feature type="domain" description="RRM" evidence="2">
    <location>
        <begin position="164"/>
        <end position="247"/>
    </location>
</feature>
<dbReference type="PROSITE" id="PS50102">
    <property type="entry name" value="RRM"/>
    <property type="match status" value="1"/>
</dbReference>
<keyword evidence="1" id="KW-0694">RNA-binding</keyword>
<dbReference type="InterPro" id="IPR000504">
    <property type="entry name" value="RRM_dom"/>
</dbReference>
<evidence type="ECO:0000313" key="4">
    <source>
        <dbReference type="Proteomes" id="UP000027265"/>
    </source>
</evidence>
<dbReference type="EMBL" id="KL197729">
    <property type="protein sequence ID" value="KDQ54428.1"/>
    <property type="molecule type" value="Genomic_DNA"/>
</dbReference>
<evidence type="ECO:0000256" key="1">
    <source>
        <dbReference type="PROSITE-ProRule" id="PRU00176"/>
    </source>
</evidence>
<name>A0A067PHR9_9AGAM</name>
<proteinExistence type="predicted"/>
<dbReference type="HOGENOM" id="CLU_1082061_0_0_1"/>
<protein>
    <recommendedName>
        <fullName evidence="2">RRM domain-containing protein</fullName>
    </recommendedName>
</protein>
<dbReference type="Proteomes" id="UP000027265">
    <property type="component" value="Unassembled WGS sequence"/>
</dbReference>
<dbReference type="InParanoid" id="A0A067PHR9"/>
<sequence>MAALLRLRSTTTFTSSPTSVRLLSTLRVSPGTPLRCSCGSGACPIHKNPLNLSQIRSVSTRTARVSAGTPSRCSCASGACAIHKNPLNLQSRSLSTRTARVSAGTPIRCSCGSGACAIHKNPLQTRSVTFTPNRAFSSTPAPSIWAAVANWLPKKSTPPQPPSQHIFIGGINVQEGFNKDSVKQEIRKVAGAFGVVKRLALRKKTYTPATAHIDFTTPEQAKAFFNAATKRPFVIQGSPVKVEFATLPTKKGEPRRV</sequence>
<evidence type="ECO:0000313" key="3">
    <source>
        <dbReference type="EMBL" id="KDQ54428.1"/>
    </source>
</evidence>
<dbReference type="CDD" id="cd00590">
    <property type="entry name" value="RRM_SF"/>
    <property type="match status" value="1"/>
</dbReference>
<gene>
    <name evidence="3" type="ORF">JAAARDRAFT_60800</name>
</gene>
<dbReference type="AlphaFoldDB" id="A0A067PHR9"/>
<organism evidence="3 4">
    <name type="scientific">Jaapia argillacea MUCL 33604</name>
    <dbReference type="NCBI Taxonomy" id="933084"/>
    <lineage>
        <taxon>Eukaryota</taxon>
        <taxon>Fungi</taxon>
        <taxon>Dikarya</taxon>
        <taxon>Basidiomycota</taxon>
        <taxon>Agaricomycotina</taxon>
        <taxon>Agaricomycetes</taxon>
        <taxon>Agaricomycetidae</taxon>
        <taxon>Jaapiales</taxon>
        <taxon>Jaapiaceae</taxon>
        <taxon>Jaapia</taxon>
    </lineage>
</organism>
<evidence type="ECO:0000259" key="2">
    <source>
        <dbReference type="PROSITE" id="PS50102"/>
    </source>
</evidence>
<accession>A0A067PHR9</accession>